<accession>A0A4Y2RJS6</accession>
<keyword evidence="2" id="KW-0732">Signal</keyword>
<evidence type="ECO:0000256" key="2">
    <source>
        <dbReference type="SAM" id="SignalP"/>
    </source>
</evidence>
<dbReference type="Proteomes" id="UP000499080">
    <property type="component" value="Unassembled WGS sequence"/>
</dbReference>
<keyword evidence="1" id="KW-0812">Transmembrane</keyword>
<feature type="chain" id="PRO_5021301330" description="Nose resistant-to-fluoxetine protein N-terminal domain-containing protein" evidence="2">
    <location>
        <begin position="20"/>
        <end position="370"/>
    </location>
</feature>
<organism evidence="4 5">
    <name type="scientific">Araneus ventricosus</name>
    <name type="common">Orbweaver spider</name>
    <name type="synonym">Epeira ventricosa</name>
    <dbReference type="NCBI Taxonomy" id="182803"/>
    <lineage>
        <taxon>Eukaryota</taxon>
        <taxon>Metazoa</taxon>
        <taxon>Ecdysozoa</taxon>
        <taxon>Arthropoda</taxon>
        <taxon>Chelicerata</taxon>
        <taxon>Arachnida</taxon>
        <taxon>Araneae</taxon>
        <taxon>Araneomorphae</taxon>
        <taxon>Entelegynae</taxon>
        <taxon>Araneoidea</taxon>
        <taxon>Araneidae</taxon>
        <taxon>Araneus</taxon>
    </lineage>
</organism>
<evidence type="ECO:0000313" key="5">
    <source>
        <dbReference type="Proteomes" id="UP000499080"/>
    </source>
</evidence>
<feature type="transmembrane region" description="Helical" evidence="1">
    <location>
        <begin position="319"/>
        <end position="338"/>
    </location>
</feature>
<sequence length="370" mass="42074">MRLFTSLVIFSALFYVTPAKFIATENQSDILESWIKLDNTLKGAVQSVIKKLMPMVLESSGEVNLTSQCIQQSFQLVTGLRSLKKWAFSFVDSSAKLSDGLLSGTLSSFGEYDQCLETVVPHSRKKEHIDQCLETVVPHSRKKEQTLFQGQYCMVEIKLPLPPKTKRYRLDDRLEELRNFTGTEVVKFLTTKAHLMYYYPIKMGLCVPSGCTREDLNNILSYAAGKLNANAKVSYCETEKKQVSFHGVQIFAIFFICFLFLLVIVGTWMEMHSKSVGTKNLCYRILLSFSAVSNFKRLINTKSSTENFRCLHGIRFFTILWVVYGHAYLFPGMFALSYRTLFRIPERASAPAAQLIVNGSESVDVFFFIA</sequence>
<keyword evidence="1" id="KW-1133">Transmembrane helix</keyword>
<evidence type="ECO:0000313" key="4">
    <source>
        <dbReference type="EMBL" id="GBN75901.1"/>
    </source>
</evidence>
<keyword evidence="5" id="KW-1185">Reference proteome</keyword>
<dbReference type="InterPro" id="IPR006621">
    <property type="entry name" value="Nose-resist-to-fluoxetine_N"/>
</dbReference>
<dbReference type="InterPro" id="IPR052728">
    <property type="entry name" value="O2_lipid_transport_reg"/>
</dbReference>
<feature type="signal peptide" evidence="2">
    <location>
        <begin position="1"/>
        <end position="19"/>
    </location>
</feature>
<proteinExistence type="predicted"/>
<keyword evidence="1" id="KW-0472">Membrane</keyword>
<feature type="transmembrane region" description="Helical" evidence="1">
    <location>
        <begin position="250"/>
        <end position="269"/>
    </location>
</feature>
<dbReference type="EMBL" id="BGPR01017368">
    <property type="protein sequence ID" value="GBN75901.1"/>
    <property type="molecule type" value="Genomic_DNA"/>
</dbReference>
<gene>
    <name evidence="4" type="ORF">AVEN_255769_1</name>
</gene>
<dbReference type="PANTHER" id="PTHR11161:SF0">
    <property type="entry name" value="O-ACYLTRANSFERASE LIKE PROTEIN"/>
    <property type="match status" value="1"/>
</dbReference>
<feature type="domain" description="Nose resistant-to-fluoxetine protein N-terminal" evidence="3">
    <location>
        <begin position="66"/>
        <end position="238"/>
    </location>
</feature>
<comment type="caution">
    <text evidence="4">The sequence shown here is derived from an EMBL/GenBank/DDBJ whole genome shotgun (WGS) entry which is preliminary data.</text>
</comment>
<protein>
    <recommendedName>
        <fullName evidence="3">Nose resistant-to-fluoxetine protein N-terminal domain-containing protein</fullName>
    </recommendedName>
</protein>
<dbReference type="Pfam" id="PF20146">
    <property type="entry name" value="NRF"/>
    <property type="match status" value="2"/>
</dbReference>
<dbReference type="PANTHER" id="PTHR11161">
    <property type="entry name" value="O-ACYLTRANSFERASE"/>
    <property type="match status" value="1"/>
</dbReference>
<evidence type="ECO:0000259" key="3">
    <source>
        <dbReference type="SMART" id="SM00703"/>
    </source>
</evidence>
<dbReference type="SMART" id="SM00703">
    <property type="entry name" value="NRF"/>
    <property type="match status" value="1"/>
</dbReference>
<name>A0A4Y2RJS6_ARAVE</name>
<evidence type="ECO:0000256" key="1">
    <source>
        <dbReference type="SAM" id="Phobius"/>
    </source>
</evidence>
<dbReference type="OrthoDB" id="118951at2759"/>
<dbReference type="AlphaFoldDB" id="A0A4Y2RJS6"/>
<reference evidence="4 5" key="1">
    <citation type="journal article" date="2019" name="Sci. Rep.">
        <title>Orb-weaving spider Araneus ventricosus genome elucidates the spidroin gene catalogue.</title>
        <authorList>
            <person name="Kono N."/>
            <person name="Nakamura H."/>
            <person name="Ohtoshi R."/>
            <person name="Moran D.A.P."/>
            <person name="Shinohara A."/>
            <person name="Yoshida Y."/>
            <person name="Fujiwara M."/>
            <person name="Mori M."/>
            <person name="Tomita M."/>
            <person name="Arakawa K."/>
        </authorList>
    </citation>
    <scope>NUCLEOTIDE SEQUENCE [LARGE SCALE GENOMIC DNA]</scope>
</reference>